<dbReference type="InterPro" id="IPR027417">
    <property type="entry name" value="P-loop_NTPase"/>
</dbReference>
<evidence type="ECO:0008006" key="6">
    <source>
        <dbReference type="Google" id="ProtNLM"/>
    </source>
</evidence>
<name>A0A1J7IY93_9PEZI</name>
<dbReference type="InterPro" id="IPR056884">
    <property type="entry name" value="NPHP3-like_N"/>
</dbReference>
<reference evidence="4 5" key="1">
    <citation type="submission" date="2016-10" db="EMBL/GenBank/DDBJ databases">
        <title>Draft genome sequence of Coniochaeta ligniaria NRRL30616, a lignocellulolytic fungus for bioabatement of inhibitors in plant biomass hydrolysates.</title>
        <authorList>
            <consortium name="DOE Joint Genome Institute"/>
            <person name="Jimenez D.J."/>
            <person name="Hector R.E."/>
            <person name="Riley R."/>
            <person name="Sun H."/>
            <person name="Grigoriev I.V."/>
            <person name="Van Elsas J.D."/>
            <person name="Nichols N.N."/>
        </authorList>
    </citation>
    <scope>NUCLEOTIDE SEQUENCE [LARGE SCALE GENOMIC DNA]</scope>
    <source>
        <strain evidence="4 5">NRRL 30616</strain>
    </source>
</reference>
<dbReference type="Gene3D" id="3.40.50.1820">
    <property type="entry name" value="alpha/beta hydrolase"/>
    <property type="match status" value="1"/>
</dbReference>
<dbReference type="SUPFAM" id="SSF53474">
    <property type="entry name" value="alpha/beta-Hydrolases"/>
    <property type="match status" value="1"/>
</dbReference>
<dbReference type="Gene3D" id="2.130.10.10">
    <property type="entry name" value="YVTN repeat-like/Quinoprotein amine dehydrogenase"/>
    <property type="match status" value="2"/>
</dbReference>
<feature type="domain" description="Nephrocystin 3-like N-terminal" evidence="3">
    <location>
        <begin position="331"/>
        <end position="495"/>
    </location>
</feature>
<dbReference type="InterPro" id="IPR029058">
    <property type="entry name" value="AB_hydrolase_fold"/>
</dbReference>
<evidence type="ECO:0000259" key="3">
    <source>
        <dbReference type="Pfam" id="PF24883"/>
    </source>
</evidence>
<evidence type="ECO:0000256" key="1">
    <source>
        <dbReference type="ARBA" id="ARBA00022737"/>
    </source>
</evidence>
<dbReference type="OrthoDB" id="1658288at2759"/>
<keyword evidence="5" id="KW-1185">Reference proteome</keyword>
<gene>
    <name evidence="4" type="ORF">CONLIGDRAFT_271503</name>
</gene>
<dbReference type="InterPro" id="IPR011047">
    <property type="entry name" value="Quinoprotein_ADH-like_sf"/>
</dbReference>
<evidence type="ECO:0000313" key="4">
    <source>
        <dbReference type="EMBL" id="OIW32470.1"/>
    </source>
</evidence>
<dbReference type="Proteomes" id="UP000182658">
    <property type="component" value="Unassembled WGS sequence"/>
</dbReference>
<accession>A0A1J7IY93</accession>
<dbReference type="InterPro" id="IPR015943">
    <property type="entry name" value="WD40/YVTN_repeat-like_dom_sf"/>
</dbReference>
<dbReference type="InterPro" id="IPR054471">
    <property type="entry name" value="GPIID_WHD"/>
</dbReference>
<keyword evidence="1" id="KW-0677">Repeat</keyword>
<proteinExistence type="predicted"/>
<dbReference type="Pfam" id="PF24883">
    <property type="entry name" value="NPHP3_N"/>
    <property type="match status" value="1"/>
</dbReference>
<dbReference type="Pfam" id="PF22939">
    <property type="entry name" value="WHD_GPIID"/>
    <property type="match status" value="1"/>
</dbReference>
<feature type="domain" description="GPI inositol-deacylase winged helix" evidence="2">
    <location>
        <begin position="605"/>
        <end position="677"/>
    </location>
</feature>
<evidence type="ECO:0000259" key="2">
    <source>
        <dbReference type="Pfam" id="PF22939"/>
    </source>
</evidence>
<protein>
    <recommendedName>
        <fullName evidence="6">GPI inositol-deacylase</fullName>
    </recommendedName>
</protein>
<evidence type="ECO:0000313" key="5">
    <source>
        <dbReference type="Proteomes" id="UP000182658"/>
    </source>
</evidence>
<organism evidence="4 5">
    <name type="scientific">Coniochaeta ligniaria NRRL 30616</name>
    <dbReference type="NCBI Taxonomy" id="1408157"/>
    <lineage>
        <taxon>Eukaryota</taxon>
        <taxon>Fungi</taxon>
        <taxon>Dikarya</taxon>
        <taxon>Ascomycota</taxon>
        <taxon>Pezizomycotina</taxon>
        <taxon>Sordariomycetes</taxon>
        <taxon>Sordariomycetidae</taxon>
        <taxon>Coniochaetales</taxon>
        <taxon>Coniochaetaceae</taxon>
        <taxon>Coniochaeta</taxon>
    </lineage>
</organism>
<dbReference type="SUPFAM" id="SSF50998">
    <property type="entry name" value="Quinoprotein alcohol dehydrogenase-like"/>
    <property type="match status" value="1"/>
</dbReference>
<dbReference type="PANTHER" id="PTHR10039:SF16">
    <property type="entry name" value="GPI INOSITOL-DEACYLASE"/>
    <property type="match status" value="1"/>
</dbReference>
<dbReference type="EMBL" id="KV875095">
    <property type="protein sequence ID" value="OIW32470.1"/>
    <property type="molecule type" value="Genomic_DNA"/>
</dbReference>
<dbReference type="Gene3D" id="3.40.50.300">
    <property type="entry name" value="P-loop containing nucleotide triphosphate hydrolases"/>
    <property type="match status" value="1"/>
</dbReference>
<dbReference type="PANTHER" id="PTHR10039">
    <property type="entry name" value="AMELOGENIN"/>
    <property type="match status" value="1"/>
</dbReference>
<sequence length="1582" mass="178162">MLKKHFSFRKKQDKLEGAAGQDPLGLKVIYRPPQERQVDIVFVHGLGGSSRLTWSKYRDLDYFWPLKFLPLEPVIQDSRILTFGYNANFRPGSGKNRLTSVLDFAKELLLDLKYAKDTPQLDDLGMGDRPIVFVVHSMGGLIVKEAYMQGRIDPEYADIMKAVSAIIFLSTPHRGTNLADALNRILQVSFATSPMQFIAELASGSPTLQKLNEQFRHMAPNLDIVSFYETRKTQMFKKAQIMVLEKESSVLGYPGEISAPIDADHHGVCKYESREDPRYITVRNVLKSIVENATPKVVRPEGEAVSFEKLLAIPESPARDYDFFRDRWSTGTCGWILDEPSFREWLEDDLESEPRILWIQGNPASGKSVLSSFIIDHLVQRGLLCQYFFVRFEDKQKRALSTVLRSLACQLAHASHVYSTQIRQLETAGTDLKSPDPRNIWESLFKQSLFHLTFDTPLYWVLDGVDEAESPQSLINILSELHGSGIPLRILIVSRRTPEIATSFQKLEKQLRLWTVGVEGSQADFRQYIEQEMDLPGNETYRKTILGEILRRASGNFLWVHLAVQKINRCNTRMEVNHALQELPPGMEALYHRMASAVQPQAKSKDSTLGETILGWATYAQRPLSVEELNDALDLDDDGVLDFHRTIGSLCGGFVIVDREGKVALIHETARDYLMRGHFQDTSLVLEPQTVNDKLFKRCMTRLMDQTLRSLINRNRAPALLDYATSAWSFHLSHGSTLDREKLKDLMKLFGNQHVLTWIEVAARGKQLRSLVIASRYLDDMVLRLRRLEIGEPLLQRRAIDTLTSWATDLVKVVGKFGPSLIQKPEAIYKLIPPFCPEASMLYQQFAQKENKALRVSGFMQKSWDDCLARLLVEPGFRSSAVHAAGGRIFILANRQVAAYIFVYNSTTFEEERRIIADQRMHKIHVDIVGELLVGYGVYSTKVWKMTSGDCIKTVTNPAKRTLPQSILFLEKSRTVLVASQDRCVRSFNVEDDSTEWEVKVQIEEQSQEVTYTTLNAPTCSALSPDGEMIAFGYRGHPATVWNLATLERVNLCNIAPGEAAKTEQDRTLGEITRLTWHPFSGEIFGLHREGLLFKWAPYEDEASATNHAGAHYLSVSKEGSLIATGSTYGTVKVFTAGDLKLLYQLSSQDHVLDIAFSTDSRRLYDVRGSYGNVWEPNALVRLAETSDRSSDSWSDSESAARVSLQTEFNLPGIDAIVSLCGQSNGPLYCCGTEDGVATLFEVGHGKICEAHRSAGFMSIEQIAWSSDGQLLAIADLIDRITVKTVSRAHESDQRWCVHEEFHVTFPADYGHIEQLLFRPRAHELLAIFSDKLFLIDVVSRLTTKSPLPPEFPKVGWIPHPVHAEYLLAFGNTKLHVFTWKHLREVGARTYLPLRRERYFLRPVSGSGSLELISQTLGRIVFCADSPEVLLQITQLWSSGRSDSEYLMFTTTDIDEELQASGGTSSTGLEPAGSLSYKLLSPEVASRVREPLGLLSSGNFVFLDADRWVCTWRLPSTVPRRATAGRGPESSVSRIEPQQHYFLPGDWVRAGDMQLCTVMPNGTLLCPRNGDVATVQCAKIQR</sequence>
<dbReference type="SUPFAM" id="SSF52540">
    <property type="entry name" value="P-loop containing nucleoside triphosphate hydrolases"/>
    <property type="match status" value="1"/>
</dbReference>
<dbReference type="InParanoid" id="A0A1J7IY93"/>